<feature type="domain" description="Protein kinase" evidence="7">
    <location>
        <begin position="1"/>
        <end position="91"/>
    </location>
</feature>
<dbReference type="InterPro" id="IPR050205">
    <property type="entry name" value="CDPK_Ser/Thr_kinases"/>
</dbReference>
<organism evidence="8 9">
    <name type="scientific">Plectus sambesii</name>
    <dbReference type="NCBI Taxonomy" id="2011161"/>
    <lineage>
        <taxon>Eukaryota</taxon>
        <taxon>Metazoa</taxon>
        <taxon>Ecdysozoa</taxon>
        <taxon>Nematoda</taxon>
        <taxon>Chromadorea</taxon>
        <taxon>Plectida</taxon>
        <taxon>Plectina</taxon>
        <taxon>Plectoidea</taxon>
        <taxon>Plectidae</taxon>
        <taxon>Plectus</taxon>
    </lineage>
</organism>
<keyword evidence="5" id="KW-0418">Kinase</keyword>
<dbReference type="PANTHER" id="PTHR24349">
    <property type="entry name" value="SERINE/THREONINE-PROTEIN KINASE"/>
    <property type="match status" value="1"/>
</dbReference>
<evidence type="ECO:0000313" key="8">
    <source>
        <dbReference type="Proteomes" id="UP000887566"/>
    </source>
</evidence>
<dbReference type="GO" id="GO:0005524">
    <property type="term" value="F:ATP binding"/>
    <property type="evidence" value="ECO:0007669"/>
    <property type="project" value="UniProtKB-KW"/>
</dbReference>
<accession>A0A914VCH4</accession>
<evidence type="ECO:0000256" key="1">
    <source>
        <dbReference type="ARBA" id="ARBA00006692"/>
    </source>
</evidence>
<dbReference type="Gene3D" id="1.10.510.10">
    <property type="entry name" value="Transferase(Phosphotransferase) domain 1"/>
    <property type="match status" value="1"/>
</dbReference>
<evidence type="ECO:0000313" key="9">
    <source>
        <dbReference type="WBParaSite" id="PSAMB.scaffold17101size1198.g37146.t1"/>
    </source>
</evidence>
<evidence type="ECO:0000256" key="4">
    <source>
        <dbReference type="ARBA" id="ARBA00022741"/>
    </source>
</evidence>
<keyword evidence="8" id="KW-1185">Reference proteome</keyword>
<dbReference type="PROSITE" id="PS50011">
    <property type="entry name" value="PROTEIN_KINASE_DOM"/>
    <property type="match status" value="1"/>
</dbReference>
<dbReference type="GO" id="GO:0004674">
    <property type="term" value="F:protein serine/threonine kinase activity"/>
    <property type="evidence" value="ECO:0007669"/>
    <property type="project" value="UniProtKB-KW"/>
</dbReference>
<evidence type="ECO:0000256" key="3">
    <source>
        <dbReference type="ARBA" id="ARBA00022679"/>
    </source>
</evidence>
<proteinExistence type="inferred from homology"/>
<dbReference type="AlphaFoldDB" id="A0A914VCH4"/>
<keyword evidence="3" id="KW-0808">Transferase</keyword>
<comment type="similarity">
    <text evidence="1">Belongs to the protein kinase superfamily. CAMK Ser/Thr protein kinase family.</text>
</comment>
<protein>
    <submittedName>
        <fullName evidence="9">Protein kinase domain-containing protein</fullName>
    </submittedName>
</protein>
<evidence type="ECO:0000256" key="2">
    <source>
        <dbReference type="ARBA" id="ARBA00022527"/>
    </source>
</evidence>
<keyword evidence="2" id="KW-0723">Serine/threonine-protein kinase</keyword>
<evidence type="ECO:0000259" key="7">
    <source>
        <dbReference type="PROSITE" id="PS50011"/>
    </source>
</evidence>
<keyword evidence="4" id="KW-0547">Nucleotide-binding</keyword>
<dbReference type="InterPro" id="IPR011009">
    <property type="entry name" value="Kinase-like_dom_sf"/>
</dbReference>
<dbReference type="Gene3D" id="6.10.140.620">
    <property type="match status" value="1"/>
</dbReference>
<keyword evidence="6" id="KW-0067">ATP-binding</keyword>
<evidence type="ECO:0000256" key="6">
    <source>
        <dbReference type="ARBA" id="ARBA00022840"/>
    </source>
</evidence>
<dbReference type="WBParaSite" id="PSAMB.scaffold17101size1198.g37146.t1">
    <property type="protein sequence ID" value="PSAMB.scaffold17101size1198.g37146.t1"/>
    <property type="gene ID" value="PSAMB.scaffold17101size1198.g37146"/>
</dbReference>
<dbReference type="InterPro" id="IPR000719">
    <property type="entry name" value="Prot_kinase_dom"/>
</dbReference>
<dbReference type="SMART" id="SM00220">
    <property type="entry name" value="S_TKc"/>
    <property type="match status" value="1"/>
</dbReference>
<evidence type="ECO:0000256" key="5">
    <source>
        <dbReference type="ARBA" id="ARBA00022777"/>
    </source>
</evidence>
<reference evidence="9" key="1">
    <citation type="submission" date="2022-11" db="UniProtKB">
        <authorList>
            <consortium name="WormBaseParasite"/>
        </authorList>
    </citation>
    <scope>IDENTIFICATION</scope>
</reference>
<dbReference type="Proteomes" id="UP000887566">
    <property type="component" value="Unplaced"/>
</dbReference>
<dbReference type="SUPFAM" id="SSF56112">
    <property type="entry name" value="Protein kinase-like (PK-like)"/>
    <property type="match status" value="1"/>
</dbReference>
<sequence length="148" mass="16699">MAPEVVAKRPYGTSSDVWSAGVLLYVLLSGRPPFNGPKQVVYDSVIEGRYSINGFQWQNISDCAKDLLVKMLTVDPARRISAQEALTHPWIKDRDRSAPRRHLQETVDEIRKYNSRRKLKSNVLAAVNSSKWLPVTDFGSTYSFLSGD</sequence>
<name>A0A914VCH4_9BILA</name>
<dbReference type="Pfam" id="PF00069">
    <property type="entry name" value="Pkinase"/>
    <property type="match status" value="1"/>
</dbReference>